<proteinExistence type="predicted"/>
<reference evidence="1" key="2">
    <citation type="submission" date="2015-06" db="UniProtKB">
        <authorList>
            <consortium name="EnsemblProtists"/>
        </authorList>
    </citation>
    <scope>IDENTIFICATION</scope>
    <source>
        <strain evidence="1">Emoy2</strain>
    </source>
</reference>
<dbReference type="AlphaFoldDB" id="M4BC86"/>
<dbReference type="InParanoid" id="M4BC86"/>
<dbReference type="VEuPathDB" id="FungiDB:HpaG803902"/>
<dbReference type="EnsemblProtists" id="HpaT803902">
    <property type="protein sequence ID" value="HpaP803902"/>
    <property type="gene ID" value="HpaG803902"/>
</dbReference>
<keyword evidence="2" id="KW-1185">Reference proteome</keyword>
<organism evidence="1 2">
    <name type="scientific">Hyaloperonospora arabidopsidis (strain Emoy2)</name>
    <name type="common">Downy mildew agent</name>
    <name type="synonym">Peronospora arabidopsidis</name>
    <dbReference type="NCBI Taxonomy" id="559515"/>
    <lineage>
        <taxon>Eukaryota</taxon>
        <taxon>Sar</taxon>
        <taxon>Stramenopiles</taxon>
        <taxon>Oomycota</taxon>
        <taxon>Peronosporomycetes</taxon>
        <taxon>Peronosporales</taxon>
        <taxon>Peronosporaceae</taxon>
        <taxon>Hyaloperonospora</taxon>
    </lineage>
</organism>
<evidence type="ECO:0000313" key="1">
    <source>
        <dbReference type="EnsemblProtists" id="HpaP803902"/>
    </source>
</evidence>
<dbReference type="EMBL" id="JH598126">
    <property type="status" value="NOT_ANNOTATED_CDS"/>
    <property type="molecule type" value="Genomic_DNA"/>
</dbReference>
<accession>M4BC86</accession>
<evidence type="ECO:0008006" key="3">
    <source>
        <dbReference type="Google" id="ProtNLM"/>
    </source>
</evidence>
<reference evidence="2" key="1">
    <citation type="journal article" date="2010" name="Science">
        <title>Signatures of adaptation to obligate biotrophy in the Hyaloperonospora arabidopsidis genome.</title>
        <authorList>
            <person name="Baxter L."/>
            <person name="Tripathy S."/>
            <person name="Ishaque N."/>
            <person name="Boot N."/>
            <person name="Cabral A."/>
            <person name="Kemen E."/>
            <person name="Thines M."/>
            <person name="Ah-Fong A."/>
            <person name="Anderson R."/>
            <person name="Badejoko W."/>
            <person name="Bittner-Eddy P."/>
            <person name="Boore J.L."/>
            <person name="Chibucos M.C."/>
            <person name="Coates M."/>
            <person name="Dehal P."/>
            <person name="Delehaunty K."/>
            <person name="Dong S."/>
            <person name="Downton P."/>
            <person name="Dumas B."/>
            <person name="Fabro G."/>
            <person name="Fronick C."/>
            <person name="Fuerstenberg S.I."/>
            <person name="Fulton L."/>
            <person name="Gaulin E."/>
            <person name="Govers F."/>
            <person name="Hughes L."/>
            <person name="Humphray S."/>
            <person name="Jiang R.H."/>
            <person name="Judelson H."/>
            <person name="Kamoun S."/>
            <person name="Kyung K."/>
            <person name="Meijer H."/>
            <person name="Minx P."/>
            <person name="Morris P."/>
            <person name="Nelson J."/>
            <person name="Phuntumart V."/>
            <person name="Qutob D."/>
            <person name="Rehmany A."/>
            <person name="Rougon-Cardoso A."/>
            <person name="Ryden P."/>
            <person name="Torto-Alalibo T."/>
            <person name="Studholme D."/>
            <person name="Wang Y."/>
            <person name="Win J."/>
            <person name="Wood J."/>
            <person name="Clifton S.W."/>
            <person name="Rogers J."/>
            <person name="Van den Ackerveken G."/>
            <person name="Jones J.D."/>
            <person name="McDowell J.M."/>
            <person name="Beynon J."/>
            <person name="Tyler B.M."/>
        </authorList>
    </citation>
    <scope>NUCLEOTIDE SEQUENCE [LARGE SCALE GENOMIC DNA]</scope>
    <source>
        <strain evidence="2">Emoy2</strain>
    </source>
</reference>
<dbReference type="HOGENOM" id="CLU_1231890_0_0_1"/>
<dbReference type="Proteomes" id="UP000011713">
    <property type="component" value="Unassembled WGS sequence"/>
</dbReference>
<sequence>MGASLNTPPPLILRHSPPFTASYNWRLTGDGIIRGRPTPSSRSPTRPCTLHQATEGCTGVFSRVGAGAQRRFAIDILALRRERVTSGLVFEAHPQLHCFPCSVPDVSSNQHITQELGRQAFRRHMNAFIRPLLELISCLDARALIDEWQRAALRQSPRQVWDHFHGLSPYQVCIGYRVATRQLNLYQAARHEDNVSGRHQHVTNVWRLWGISSESARVPLPFGLN</sequence>
<protein>
    <recommendedName>
        <fullName evidence="3">RxLR effector candidate protein</fullName>
    </recommendedName>
</protein>
<evidence type="ECO:0000313" key="2">
    <source>
        <dbReference type="Proteomes" id="UP000011713"/>
    </source>
</evidence>
<name>M4BC86_HYAAE</name>